<protein>
    <recommendedName>
        <fullName evidence="1">Rod shape-determining protein MreC beta-barrel core domain-containing protein</fullName>
    </recommendedName>
</protein>
<dbReference type="InterPro" id="IPR055342">
    <property type="entry name" value="MreC_beta-barrel_core"/>
</dbReference>
<reference evidence="2 3" key="1">
    <citation type="submission" date="2017-09" db="EMBL/GenBank/DDBJ databases">
        <title>Depth-based differentiation of microbial function through sediment-hosted aquifers and enrichment of novel symbionts in the deep terrestrial subsurface.</title>
        <authorList>
            <person name="Probst A.J."/>
            <person name="Ladd B."/>
            <person name="Jarett J.K."/>
            <person name="Geller-Mcgrath D.E."/>
            <person name="Sieber C.M."/>
            <person name="Emerson J.B."/>
            <person name="Anantharaman K."/>
            <person name="Thomas B.C."/>
            <person name="Malmstrom R."/>
            <person name="Stieglmeier M."/>
            <person name="Klingl A."/>
            <person name="Woyke T."/>
            <person name="Ryan C.M."/>
            <person name="Banfield J.F."/>
        </authorList>
    </citation>
    <scope>NUCLEOTIDE SEQUENCE [LARGE SCALE GENOMIC DNA]</scope>
    <source>
        <strain evidence="2">CG23_combo_of_CG06-09_8_20_14_all_42_19</strain>
    </source>
</reference>
<dbReference type="InterPro" id="IPR042177">
    <property type="entry name" value="Cell/Rod_1"/>
</dbReference>
<dbReference type="Gene3D" id="2.40.10.350">
    <property type="entry name" value="Rod shape-determining protein MreC, domain 2"/>
    <property type="match status" value="1"/>
</dbReference>
<proteinExistence type="predicted"/>
<organism evidence="2 3">
    <name type="scientific">Candidatus Colwellbacteria bacterium CG23_combo_of_CG06-09_8_20_14_all_42_19</name>
    <dbReference type="NCBI Taxonomy" id="1974541"/>
    <lineage>
        <taxon>Bacteria</taxon>
        <taxon>Candidatus Colwelliibacteriota</taxon>
    </lineage>
</organism>
<dbReference type="EMBL" id="PCSK01000008">
    <property type="protein sequence ID" value="PIP46552.1"/>
    <property type="molecule type" value="Genomic_DNA"/>
</dbReference>
<feature type="non-terminal residue" evidence="2">
    <location>
        <position position="1"/>
    </location>
</feature>
<feature type="domain" description="Rod shape-determining protein MreC beta-barrel core" evidence="1">
    <location>
        <begin position="1"/>
        <end position="96"/>
    </location>
</feature>
<evidence type="ECO:0000313" key="2">
    <source>
        <dbReference type="EMBL" id="PIP46552.1"/>
    </source>
</evidence>
<dbReference type="AlphaFoldDB" id="A0A2H0AMA1"/>
<comment type="caution">
    <text evidence="2">The sequence shown here is derived from an EMBL/GenBank/DDBJ whole genome shotgun (WGS) entry which is preliminary data.</text>
</comment>
<name>A0A2H0AMA1_9BACT</name>
<dbReference type="Gene3D" id="2.40.10.340">
    <property type="entry name" value="Rod shape-determining protein MreC, domain 1"/>
    <property type="match status" value="1"/>
</dbReference>
<dbReference type="Proteomes" id="UP000230007">
    <property type="component" value="Unassembled WGS sequence"/>
</dbReference>
<evidence type="ECO:0000259" key="1">
    <source>
        <dbReference type="Pfam" id="PF04085"/>
    </source>
</evidence>
<evidence type="ECO:0000313" key="3">
    <source>
        <dbReference type="Proteomes" id="UP000230007"/>
    </source>
</evidence>
<gene>
    <name evidence="2" type="ORF">COX15_00385</name>
</gene>
<dbReference type="Pfam" id="PF04085">
    <property type="entry name" value="MreC"/>
    <property type="match status" value="1"/>
</dbReference>
<accession>A0A2H0AMA1</accession>
<sequence>SIVKTIYDPGWEIAVRIGEKEVDGLLKGGINPQIDFIKNEAEIKEGDLVVTASPDLPYGLEVGQIKSIKDTPGAPLKGAEVILKIQLNELRNVSVYR</sequence>
<dbReference type="InterPro" id="IPR042175">
    <property type="entry name" value="Cell/Rod_MreC_2"/>
</dbReference>